<dbReference type="PROSITE" id="PS50109">
    <property type="entry name" value="HIS_KIN"/>
    <property type="match status" value="1"/>
</dbReference>
<keyword evidence="3" id="KW-0597">Phosphoprotein</keyword>
<dbReference type="Pfam" id="PF00512">
    <property type="entry name" value="HisKA"/>
    <property type="match status" value="1"/>
</dbReference>
<feature type="domain" description="PAC" evidence="11">
    <location>
        <begin position="399"/>
        <end position="452"/>
    </location>
</feature>
<accession>A0ABP9QAX1</accession>
<evidence type="ECO:0000256" key="5">
    <source>
        <dbReference type="ARBA" id="ARBA00022777"/>
    </source>
</evidence>
<dbReference type="CDD" id="cd00130">
    <property type="entry name" value="PAS"/>
    <property type="match status" value="1"/>
</dbReference>
<dbReference type="PANTHER" id="PTHR43711:SF1">
    <property type="entry name" value="HISTIDINE KINASE 1"/>
    <property type="match status" value="1"/>
</dbReference>
<dbReference type="Gene3D" id="3.30.450.20">
    <property type="entry name" value="PAS domain"/>
    <property type="match status" value="3"/>
</dbReference>
<dbReference type="SUPFAM" id="SSF55874">
    <property type="entry name" value="ATPase domain of HSP90 chaperone/DNA topoisomerase II/histidine kinase"/>
    <property type="match status" value="1"/>
</dbReference>
<evidence type="ECO:0000256" key="4">
    <source>
        <dbReference type="ARBA" id="ARBA00022679"/>
    </source>
</evidence>
<dbReference type="SMART" id="SM00086">
    <property type="entry name" value="PAC"/>
    <property type="match status" value="1"/>
</dbReference>
<evidence type="ECO:0000256" key="3">
    <source>
        <dbReference type="ARBA" id="ARBA00022553"/>
    </source>
</evidence>
<proteinExistence type="predicted"/>
<dbReference type="SUPFAM" id="SSF47384">
    <property type="entry name" value="Homodimeric domain of signal transducing histidine kinase"/>
    <property type="match status" value="1"/>
</dbReference>
<dbReference type="CDD" id="cd00082">
    <property type="entry name" value="HisKA"/>
    <property type="match status" value="1"/>
</dbReference>
<dbReference type="NCBIfam" id="TIGR00229">
    <property type="entry name" value="sensory_box"/>
    <property type="match status" value="1"/>
</dbReference>
<dbReference type="InterPro" id="IPR013655">
    <property type="entry name" value="PAS_fold_3"/>
</dbReference>
<gene>
    <name evidence="12" type="ORF">GCM10025770_01620</name>
</gene>
<dbReference type="InterPro" id="IPR001610">
    <property type="entry name" value="PAC"/>
</dbReference>
<keyword evidence="8" id="KW-0472">Membrane</keyword>
<dbReference type="InterPro" id="IPR005467">
    <property type="entry name" value="His_kinase_dom"/>
</dbReference>
<keyword evidence="13" id="KW-1185">Reference proteome</keyword>
<dbReference type="InterPro" id="IPR003661">
    <property type="entry name" value="HisK_dim/P_dom"/>
</dbReference>
<keyword evidence="8" id="KW-0812">Transmembrane</keyword>
<evidence type="ECO:0000313" key="13">
    <source>
        <dbReference type="Proteomes" id="UP001500547"/>
    </source>
</evidence>
<dbReference type="Gene3D" id="3.30.565.10">
    <property type="entry name" value="Histidine kinase-like ATPase, C-terminal domain"/>
    <property type="match status" value="1"/>
</dbReference>
<dbReference type="InterPro" id="IPR036097">
    <property type="entry name" value="HisK_dim/P_sf"/>
</dbReference>
<dbReference type="Pfam" id="PF02518">
    <property type="entry name" value="HATPase_c"/>
    <property type="match status" value="1"/>
</dbReference>
<reference evidence="13" key="1">
    <citation type="journal article" date="2019" name="Int. J. Syst. Evol. Microbiol.">
        <title>The Global Catalogue of Microorganisms (GCM) 10K type strain sequencing project: providing services to taxonomists for standard genome sequencing and annotation.</title>
        <authorList>
            <consortium name="The Broad Institute Genomics Platform"/>
            <consortium name="The Broad Institute Genome Sequencing Center for Infectious Disease"/>
            <person name="Wu L."/>
            <person name="Ma J."/>
        </authorList>
    </citation>
    <scope>NUCLEOTIDE SEQUENCE [LARGE SCALE GENOMIC DNA]</scope>
    <source>
        <strain evidence="13">JCM 18715</strain>
    </source>
</reference>
<evidence type="ECO:0000313" key="12">
    <source>
        <dbReference type="EMBL" id="GAA5157838.1"/>
    </source>
</evidence>
<keyword evidence="8" id="KW-1133">Transmembrane helix</keyword>
<comment type="catalytic activity">
    <reaction evidence="1">
        <text>ATP + protein L-histidine = ADP + protein N-phospho-L-histidine.</text>
        <dbReference type="EC" id="2.7.13.3"/>
    </reaction>
</comment>
<feature type="domain" description="PAS" evidence="10">
    <location>
        <begin position="323"/>
        <end position="395"/>
    </location>
</feature>
<dbReference type="InterPro" id="IPR036890">
    <property type="entry name" value="HATPase_C_sf"/>
</dbReference>
<dbReference type="SMART" id="SM00387">
    <property type="entry name" value="HATPase_c"/>
    <property type="match status" value="1"/>
</dbReference>
<dbReference type="EC" id="2.7.13.3" evidence="2"/>
<dbReference type="Gene3D" id="1.10.287.130">
    <property type="match status" value="1"/>
</dbReference>
<feature type="domain" description="Histidine kinase" evidence="9">
    <location>
        <begin position="488"/>
        <end position="713"/>
    </location>
</feature>
<keyword evidence="4" id="KW-0808">Transferase</keyword>
<dbReference type="CDD" id="cd00075">
    <property type="entry name" value="HATPase"/>
    <property type="match status" value="1"/>
</dbReference>
<evidence type="ECO:0000259" key="10">
    <source>
        <dbReference type="PROSITE" id="PS50112"/>
    </source>
</evidence>
<evidence type="ECO:0000256" key="8">
    <source>
        <dbReference type="SAM" id="Phobius"/>
    </source>
</evidence>
<dbReference type="InterPro" id="IPR013656">
    <property type="entry name" value="PAS_4"/>
</dbReference>
<dbReference type="RefSeq" id="WP_345530916.1">
    <property type="nucleotide sequence ID" value="NZ_BAABLD010000001.1"/>
</dbReference>
<dbReference type="PANTHER" id="PTHR43711">
    <property type="entry name" value="TWO-COMPONENT HISTIDINE KINASE"/>
    <property type="match status" value="1"/>
</dbReference>
<feature type="domain" description="PAS" evidence="10">
    <location>
        <begin position="70"/>
        <end position="115"/>
    </location>
</feature>
<dbReference type="Proteomes" id="UP001500547">
    <property type="component" value="Unassembled WGS sequence"/>
</dbReference>
<dbReference type="PROSITE" id="PS50112">
    <property type="entry name" value="PAS"/>
    <property type="match status" value="2"/>
</dbReference>
<dbReference type="EMBL" id="BAABLD010000001">
    <property type="protein sequence ID" value="GAA5157838.1"/>
    <property type="molecule type" value="Genomic_DNA"/>
</dbReference>
<comment type="caution">
    <text evidence="12">The sequence shown here is derived from an EMBL/GenBank/DDBJ whole genome shotgun (WGS) entry which is preliminary data.</text>
</comment>
<dbReference type="PROSITE" id="PS50113">
    <property type="entry name" value="PAC"/>
    <property type="match status" value="1"/>
</dbReference>
<evidence type="ECO:0000259" key="9">
    <source>
        <dbReference type="PROSITE" id="PS50109"/>
    </source>
</evidence>
<dbReference type="SMART" id="SM00388">
    <property type="entry name" value="HisKA"/>
    <property type="match status" value="1"/>
</dbReference>
<evidence type="ECO:0000256" key="6">
    <source>
        <dbReference type="ARBA" id="ARBA00023012"/>
    </source>
</evidence>
<keyword evidence="6" id="KW-0902">Two-component regulatory system</keyword>
<evidence type="ECO:0000256" key="1">
    <source>
        <dbReference type="ARBA" id="ARBA00000085"/>
    </source>
</evidence>
<evidence type="ECO:0000259" key="11">
    <source>
        <dbReference type="PROSITE" id="PS50113"/>
    </source>
</evidence>
<dbReference type="Pfam" id="PF08448">
    <property type="entry name" value="PAS_4"/>
    <property type="match status" value="2"/>
</dbReference>
<dbReference type="InterPro" id="IPR000700">
    <property type="entry name" value="PAS-assoc_C"/>
</dbReference>
<organism evidence="12 13">
    <name type="scientific">Viridibacterium curvum</name>
    <dbReference type="NCBI Taxonomy" id="1101404"/>
    <lineage>
        <taxon>Bacteria</taxon>
        <taxon>Pseudomonadati</taxon>
        <taxon>Pseudomonadota</taxon>
        <taxon>Betaproteobacteria</taxon>
        <taxon>Rhodocyclales</taxon>
        <taxon>Rhodocyclaceae</taxon>
        <taxon>Viridibacterium</taxon>
    </lineage>
</organism>
<dbReference type="SMART" id="SM00091">
    <property type="entry name" value="PAS"/>
    <property type="match status" value="3"/>
</dbReference>
<keyword evidence="5" id="KW-0418">Kinase</keyword>
<name>A0ABP9QAX1_9RHOO</name>
<evidence type="ECO:0000256" key="7">
    <source>
        <dbReference type="SAM" id="Coils"/>
    </source>
</evidence>
<dbReference type="InterPro" id="IPR035965">
    <property type="entry name" value="PAS-like_dom_sf"/>
</dbReference>
<dbReference type="InterPro" id="IPR003594">
    <property type="entry name" value="HATPase_dom"/>
</dbReference>
<feature type="transmembrane region" description="Helical" evidence="8">
    <location>
        <begin position="12"/>
        <end position="28"/>
    </location>
</feature>
<keyword evidence="7" id="KW-0175">Coiled coil</keyword>
<dbReference type="SUPFAM" id="SSF55785">
    <property type="entry name" value="PYP-like sensor domain (PAS domain)"/>
    <property type="match status" value="3"/>
</dbReference>
<dbReference type="Pfam" id="PF08447">
    <property type="entry name" value="PAS_3"/>
    <property type="match status" value="1"/>
</dbReference>
<dbReference type="InterPro" id="IPR050736">
    <property type="entry name" value="Sensor_HK_Regulatory"/>
</dbReference>
<protein>
    <recommendedName>
        <fullName evidence="2">histidine kinase</fullName>
        <ecNumber evidence="2">2.7.13.3</ecNumber>
    </recommendedName>
</protein>
<dbReference type="PRINTS" id="PR00344">
    <property type="entry name" value="BCTRLSENSOR"/>
</dbReference>
<dbReference type="InterPro" id="IPR000014">
    <property type="entry name" value="PAS"/>
</dbReference>
<evidence type="ECO:0000256" key="2">
    <source>
        <dbReference type="ARBA" id="ARBA00012438"/>
    </source>
</evidence>
<sequence length="723" mass="80158">MPQAHARRQQWLIFVCLCAGGGALLLSLKFGNWLTGSVLALALLSGIAAGITWARSRPDGISEQTRRERARAFMQRAIDAMPAPVFVKNQNHQLVMVNNAYCAQRQMSRDEILGRCASAFAPDFAEGARIDNEDEIVLGGQEVRKEECILHPVSGEPLHQIVTKTRCFDEDDNPVIIGGFFDITPLRRAEQAAIHALDTQTRQRDFLQVVFDAVPIPLFVKSADHRFIMSNLAHARHEGLPRQQIIGRRAADFVGAELGAQIDAEEARLLGSPSGTVFEGEQESVSPGGNTRFTIKRNTMAIDPSGQQVIIGALTELTAQRLAEARWKFALEGTGDGMWDWDIANNTTYYSARWKAMLGYGEEEIGDAPEERTRRIHPDDVESVQASMDVHLEGIVPIYVCELRILGRHGEYLWMLDRGLVVERSTDGKPRRMIGMFTDITRQKQAEEELRQHRDELSKLVAEQTQDLVAAKDAAEQASEAKSRFLANMSHELRTPMHAILSFAKMGNERSASATPEKIAGYFQHIRTSGERLHSLLSDLLDLSRTGSSNTMVLHQYNVDLLDITRVALREAAPALEERSLRTRLETEISNAILKGDALRLGQMLRNLLSNAIQYSPEGSEILVSLHHTHFADSGAAAFELIVADQGLGIPANELEYIFETFEQGSKTRNNAGGRGLGLPVCREIVLRHHGRIFARQRDAGGSEFVVQIPLNPPAAALEKHAA</sequence>
<feature type="coiled-coil region" evidence="7">
    <location>
        <begin position="443"/>
        <end position="481"/>
    </location>
</feature>
<dbReference type="InterPro" id="IPR004358">
    <property type="entry name" value="Sig_transdc_His_kin-like_C"/>
</dbReference>